<dbReference type="EMBL" id="JAIWYP010000005">
    <property type="protein sequence ID" value="KAH3827008.1"/>
    <property type="molecule type" value="Genomic_DNA"/>
</dbReference>
<dbReference type="AlphaFoldDB" id="A0A9D4H403"/>
<dbReference type="Proteomes" id="UP000828390">
    <property type="component" value="Unassembled WGS sequence"/>
</dbReference>
<gene>
    <name evidence="1" type="ORF">DPMN_128936</name>
</gene>
<organism evidence="1 2">
    <name type="scientific">Dreissena polymorpha</name>
    <name type="common">Zebra mussel</name>
    <name type="synonym">Mytilus polymorpha</name>
    <dbReference type="NCBI Taxonomy" id="45954"/>
    <lineage>
        <taxon>Eukaryota</taxon>
        <taxon>Metazoa</taxon>
        <taxon>Spiralia</taxon>
        <taxon>Lophotrochozoa</taxon>
        <taxon>Mollusca</taxon>
        <taxon>Bivalvia</taxon>
        <taxon>Autobranchia</taxon>
        <taxon>Heteroconchia</taxon>
        <taxon>Euheterodonta</taxon>
        <taxon>Imparidentia</taxon>
        <taxon>Neoheterodontei</taxon>
        <taxon>Myida</taxon>
        <taxon>Dreissenoidea</taxon>
        <taxon>Dreissenidae</taxon>
        <taxon>Dreissena</taxon>
    </lineage>
</organism>
<comment type="caution">
    <text evidence="1">The sequence shown here is derived from an EMBL/GenBank/DDBJ whole genome shotgun (WGS) entry which is preliminary data.</text>
</comment>
<name>A0A9D4H403_DREPO</name>
<proteinExistence type="predicted"/>
<evidence type="ECO:0000313" key="1">
    <source>
        <dbReference type="EMBL" id="KAH3827008.1"/>
    </source>
</evidence>
<evidence type="ECO:0000313" key="2">
    <source>
        <dbReference type="Proteomes" id="UP000828390"/>
    </source>
</evidence>
<keyword evidence="2" id="KW-1185">Reference proteome</keyword>
<reference evidence="1" key="1">
    <citation type="journal article" date="2019" name="bioRxiv">
        <title>The Genome of the Zebra Mussel, Dreissena polymorpha: A Resource for Invasive Species Research.</title>
        <authorList>
            <person name="McCartney M.A."/>
            <person name="Auch B."/>
            <person name="Kono T."/>
            <person name="Mallez S."/>
            <person name="Zhang Y."/>
            <person name="Obille A."/>
            <person name="Becker A."/>
            <person name="Abrahante J.E."/>
            <person name="Garbe J."/>
            <person name="Badalamenti J.P."/>
            <person name="Herman A."/>
            <person name="Mangelson H."/>
            <person name="Liachko I."/>
            <person name="Sullivan S."/>
            <person name="Sone E.D."/>
            <person name="Koren S."/>
            <person name="Silverstein K.A.T."/>
            <person name="Beckman K.B."/>
            <person name="Gohl D.M."/>
        </authorList>
    </citation>
    <scope>NUCLEOTIDE SEQUENCE</scope>
    <source>
        <strain evidence="1">Duluth1</strain>
        <tissue evidence="1">Whole animal</tissue>
    </source>
</reference>
<reference evidence="1" key="2">
    <citation type="submission" date="2020-11" db="EMBL/GenBank/DDBJ databases">
        <authorList>
            <person name="McCartney M.A."/>
            <person name="Auch B."/>
            <person name="Kono T."/>
            <person name="Mallez S."/>
            <person name="Becker A."/>
            <person name="Gohl D.M."/>
            <person name="Silverstein K.A.T."/>
            <person name="Koren S."/>
            <person name="Bechman K.B."/>
            <person name="Herman A."/>
            <person name="Abrahante J.E."/>
            <person name="Garbe J."/>
        </authorList>
    </citation>
    <scope>NUCLEOTIDE SEQUENCE</scope>
    <source>
        <strain evidence="1">Duluth1</strain>
        <tissue evidence="1">Whole animal</tissue>
    </source>
</reference>
<accession>A0A9D4H403</accession>
<protein>
    <submittedName>
        <fullName evidence="1">Uncharacterized protein</fullName>
    </submittedName>
</protein>
<sequence>MCHNTFTSLRVLLVASRYRWEIPFTYTTSSQPRFDVTSQDITWLHKIGNGS</sequence>